<dbReference type="InterPro" id="IPR001173">
    <property type="entry name" value="Glyco_trans_2-like"/>
</dbReference>
<evidence type="ECO:0000313" key="2">
    <source>
        <dbReference type="EMBL" id="GAP12886.1"/>
    </source>
</evidence>
<dbReference type="EMBL" id="DF967972">
    <property type="protein sequence ID" value="GAP12886.1"/>
    <property type="molecule type" value="Genomic_DNA"/>
</dbReference>
<gene>
    <name evidence="2" type="ORF">LARV_00626</name>
</gene>
<keyword evidence="2" id="KW-0808">Transferase</keyword>
<proteinExistence type="predicted"/>
<dbReference type="Pfam" id="PF00535">
    <property type="entry name" value="Glycos_transf_2"/>
    <property type="match status" value="1"/>
</dbReference>
<dbReference type="GO" id="GO:0016740">
    <property type="term" value="F:transferase activity"/>
    <property type="evidence" value="ECO:0007669"/>
    <property type="project" value="UniProtKB-KW"/>
</dbReference>
<feature type="domain" description="Glycosyltransferase 2-like" evidence="1">
    <location>
        <begin position="10"/>
        <end position="170"/>
    </location>
</feature>
<dbReference type="SUPFAM" id="SSF53448">
    <property type="entry name" value="Nucleotide-diphospho-sugar transferases"/>
    <property type="match status" value="1"/>
</dbReference>
<dbReference type="Gene3D" id="3.90.550.10">
    <property type="entry name" value="Spore Coat Polysaccharide Biosynthesis Protein SpsA, Chain A"/>
    <property type="match status" value="1"/>
</dbReference>
<dbReference type="CDD" id="cd04179">
    <property type="entry name" value="DPM_DPG-synthase_like"/>
    <property type="match status" value="1"/>
</dbReference>
<evidence type="ECO:0000313" key="3">
    <source>
        <dbReference type="Proteomes" id="UP000055060"/>
    </source>
</evidence>
<protein>
    <submittedName>
        <fullName evidence="2">Glycosyltransferase</fullName>
    </submittedName>
</protein>
<reference evidence="2" key="1">
    <citation type="submission" date="2015-07" db="EMBL/GenBank/DDBJ databases">
        <title>Draft Genome Sequences of Anaerolinea thermolimosa IMO-1, Bellilinea caldifistulae GOMI-1, Leptolinea tardivitalis YMTK-2, Levilinea saccharolytica KIBI-1,Longilinea arvoryzae KOME-1, Previously Described as Members of the Anaerolineaceae (Chloroflexi).</title>
        <authorList>
            <person name="Sekiguchi Y."/>
            <person name="Ohashi A."/>
            <person name="Matsuura N."/>
            <person name="Tourlousse M.D."/>
        </authorList>
    </citation>
    <scope>NUCLEOTIDE SEQUENCE [LARGE SCALE GENOMIC DNA]</scope>
    <source>
        <strain evidence="2">KOME-1</strain>
    </source>
</reference>
<evidence type="ECO:0000259" key="1">
    <source>
        <dbReference type="Pfam" id="PF00535"/>
    </source>
</evidence>
<dbReference type="RefSeq" id="WP_201785866.1">
    <property type="nucleotide sequence ID" value="NZ_DF967972.1"/>
</dbReference>
<dbReference type="InterPro" id="IPR029044">
    <property type="entry name" value="Nucleotide-diphossugar_trans"/>
</dbReference>
<sequence length="253" mass="28604">MKIEDAKIVVVLPAYNAEKTLERTLDEIPAQFRQHILLVDDCSKDGTVALARKLGLTVFAHSKNRGYGGNQKTCYREALAMGADIVVMLHPDHQYDARVIPDLVYPLLRGDADAAFGSRMLGGHPMEGGMPGWKYNANIFLTAFANIAFRRYLTEIHSGFRAYTRKYLETVRFEENSDDFVFDTEIIAQGMANNLFFTEVPIDTRYFPEASSINFRRSVKYGFGVLGTLIKYALHRRGIVHQANFNRKISIPA</sequence>
<dbReference type="InterPro" id="IPR050256">
    <property type="entry name" value="Glycosyltransferase_2"/>
</dbReference>
<dbReference type="AlphaFoldDB" id="A0A0S7BEP0"/>
<organism evidence="2">
    <name type="scientific">Longilinea arvoryzae</name>
    <dbReference type="NCBI Taxonomy" id="360412"/>
    <lineage>
        <taxon>Bacteria</taxon>
        <taxon>Bacillati</taxon>
        <taxon>Chloroflexota</taxon>
        <taxon>Anaerolineae</taxon>
        <taxon>Anaerolineales</taxon>
        <taxon>Anaerolineaceae</taxon>
        <taxon>Longilinea</taxon>
    </lineage>
</organism>
<dbReference type="PANTHER" id="PTHR48090">
    <property type="entry name" value="UNDECAPRENYL-PHOSPHATE 4-DEOXY-4-FORMAMIDO-L-ARABINOSE TRANSFERASE-RELATED"/>
    <property type="match status" value="1"/>
</dbReference>
<accession>A0A0S7BEP0</accession>
<dbReference type="Proteomes" id="UP000055060">
    <property type="component" value="Unassembled WGS sequence"/>
</dbReference>
<name>A0A0S7BEP0_9CHLR</name>
<dbReference type="STRING" id="360412.LARV_00626"/>
<dbReference type="PANTHER" id="PTHR48090:SF7">
    <property type="entry name" value="RFBJ PROTEIN"/>
    <property type="match status" value="1"/>
</dbReference>
<keyword evidence="3" id="KW-1185">Reference proteome</keyword>